<feature type="compositionally biased region" description="Polar residues" evidence="1">
    <location>
        <begin position="98"/>
        <end position="108"/>
    </location>
</feature>
<evidence type="ECO:0000256" key="1">
    <source>
        <dbReference type="SAM" id="MobiDB-lite"/>
    </source>
</evidence>
<evidence type="ECO:0000313" key="2">
    <source>
        <dbReference type="EMBL" id="CDH57836.1"/>
    </source>
</evidence>
<comment type="caution">
    <text evidence="2">The sequence shown here is derived from an EMBL/GenBank/DDBJ whole genome shotgun (WGS) entry which is preliminary data.</text>
</comment>
<dbReference type="AlphaFoldDB" id="A0A068S990"/>
<accession>A0A068S990</accession>
<name>A0A068S990_9FUNG</name>
<gene>
    <name evidence="2" type="ORF">LCOR_08736.1</name>
</gene>
<dbReference type="VEuPathDB" id="FungiDB:LCOR_08736.1"/>
<proteinExistence type="predicted"/>
<keyword evidence="3" id="KW-1185">Reference proteome</keyword>
<dbReference type="EMBL" id="CBTN010000050">
    <property type="protein sequence ID" value="CDH57836.1"/>
    <property type="molecule type" value="Genomic_DNA"/>
</dbReference>
<feature type="region of interest" description="Disordered" evidence="1">
    <location>
        <begin position="89"/>
        <end position="116"/>
    </location>
</feature>
<dbReference type="OrthoDB" id="548474at2759"/>
<dbReference type="Proteomes" id="UP000027586">
    <property type="component" value="Unassembled WGS sequence"/>
</dbReference>
<organism evidence="2 3">
    <name type="scientific">Lichtheimia corymbifera JMRC:FSU:9682</name>
    <dbReference type="NCBI Taxonomy" id="1263082"/>
    <lineage>
        <taxon>Eukaryota</taxon>
        <taxon>Fungi</taxon>
        <taxon>Fungi incertae sedis</taxon>
        <taxon>Mucoromycota</taxon>
        <taxon>Mucoromycotina</taxon>
        <taxon>Mucoromycetes</taxon>
        <taxon>Mucorales</taxon>
        <taxon>Lichtheimiaceae</taxon>
        <taxon>Lichtheimia</taxon>
    </lineage>
</organism>
<dbReference type="GO" id="GO:0030674">
    <property type="term" value="F:protein-macromolecule adaptor activity"/>
    <property type="evidence" value="ECO:0007669"/>
    <property type="project" value="TreeGrafter"/>
</dbReference>
<dbReference type="PANTHER" id="PTHR40422">
    <property type="entry name" value="TRANSLATION MACHINERY-ASSOCIATED PROTEIN 17"/>
    <property type="match status" value="1"/>
</dbReference>
<dbReference type="InterPro" id="IPR038966">
    <property type="entry name" value="TMA17"/>
</dbReference>
<dbReference type="PANTHER" id="PTHR40422:SF1">
    <property type="entry name" value="TRANSLATION MACHINERY-ASSOCIATED PROTEIN 17"/>
    <property type="match status" value="1"/>
</dbReference>
<evidence type="ECO:0000313" key="3">
    <source>
        <dbReference type="Proteomes" id="UP000027586"/>
    </source>
</evidence>
<sequence>MDTRRLEQALEQLPHDTLLTEIPQVQNSIKHLLRSNREMREYDPEGKDSDLLAAISENESLIQRYEERIDLTLKVIRERLGEAAAREVGSNVDAFRQQYPTTSSNNSNDGDDGVFL</sequence>
<dbReference type="GO" id="GO:0070682">
    <property type="term" value="P:proteasome regulatory particle assembly"/>
    <property type="evidence" value="ECO:0007669"/>
    <property type="project" value="InterPro"/>
</dbReference>
<protein>
    <submittedName>
        <fullName evidence="2">Uncharacterized protein</fullName>
    </submittedName>
</protein>
<reference evidence="2" key="1">
    <citation type="submission" date="2013-08" db="EMBL/GenBank/DDBJ databases">
        <title>Gene expansion shapes genome architecture in the human pathogen Lichtheimia corymbifera: an evolutionary genomics analysis in the ancient terrestrial Mucorales (Mucoromycotina).</title>
        <authorList>
            <person name="Schwartze V.U."/>
            <person name="Winter S."/>
            <person name="Shelest E."/>
            <person name="Marcet-Houben M."/>
            <person name="Horn F."/>
            <person name="Wehner S."/>
            <person name="Hoffmann K."/>
            <person name="Riege K."/>
            <person name="Sammeth M."/>
            <person name="Nowrousian M."/>
            <person name="Valiante V."/>
            <person name="Linde J."/>
            <person name="Jacobsen I.D."/>
            <person name="Marz M."/>
            <person name="Brakhage A.A."/>
            <person name="Gabaldon T."/>
            <person name="Bocker S."/>
            <person name="Voigt K."/>
        </authorList>
    </citation>
    <scope>NUCLEOTIDE SEQUENCE [LARGE SCALE GENOMIC DNA]</scope>
    <source>
        <strain evidence="2">FSU 9682</strain>
    </source>
</reference>